<accession>A0A6A5R5B7</accession>
<reference evidence="2" key="1">
    <citation type="journal article" date="2020" name="Stud. Mycol.">
        <title>101 Dothideomycetes genomes: a test case for predicting lifestyles and emergence of pathogens.</title>
        <authorList>
            <person name="Haridas S."/>
            <person name="Albert R."/>
            <person name="Binder M."/>
            <person name="Bloem J."/>
            <person name="Labutti K."/>
            <person name="Salamov A."/>
            <person name="Andreopoulos B."/>
            <person name="Baker S."/>
            <person name="Barry K."/>
            <person name="Bills G."/>
            <person name="Bluhm B."/>
            <person name="Cannon C."/>
            <person name="Castanera R."/>
            <person name="Culley D."/>
            <person name="Daum C."/>
            <person name="Ezra D."/>
            <person name="Gonzalez J."/>
            <person name="Henrissat B."/>
            <person name="Kuo A."/>
            <person name="Liang C."/>
            <person name="Lipzen A."/>
            <person name="Lutzoni F."/>
            <person name="Magnuson J."/>
            <person name="Mondo S."/>
            <person name="Nolan M."/>
            <person name="Ohm R."/>
            <person name="Pangilinan J."/>
            <person name="Park H.-J."/>
            <person name="Ramirez L."/>
            <person name="Alfaro M."/>
            <person name="Sun H."/>
            <person name="Tritt A."/>
            <person name="Yoshinaga Y."/>
            <person name="Zwiers L.-H."/>
            <person name="Turgeon B."/>
            <person name="Goodwin S."/>
            <person name="Spatafora J."/>
            <person name="Crous P."/>
            <person name="Grigoriev I."/>
        </authorList>
    </citation>
    <scope>NUCLEOTIDE SEQUENCE</scope>
    <source>
        <strain evidence="2">CBS 183.55</strain>
    </source>
</reference>
<sequence>MLPQRNAQSTYNKVQRRAGRLAQRDCQPNSSKLNKIEEEAIVACILELDAALNKDLRVIELWFKLVANTKEKYRILDKDTHKFNKSSFIIGIITA</sequence>
<organism evidence="2 3">
    <name type="scientific">Didymella exigua CBS 183.55</name>
    <dbReference type="NCBI Taxonomy" id="1150837"/>
    <lineage>
        <taxon>Eukaryota</taxon>
        <taxon>Fungi</taxon>
        <taxon>Dikarya</taxon>
        <taxon>Ascomycota</taxon>
        <taxon>Pezizomycotina</taxon>
        <taxon>Dothideomycetes</taxon>
        <taxon>Pleosporomycetidae</taxon>
        <taxon>Pleosporales</taxon>
        <taxon>Pleosporineae</taxon>
        <taxon>Didymellaceae</taxon>
        <taxon>Didymella</taxon>
    </lineage>
</organism>
<dbReference type="RefSeq" id="XP_033442601.1">
    <property type="nucleotide sequence ID" value="XM_033594555.1"/>
</dbReference>
<dbReference type="AlphaFoldDB" id="A0A6A5R5B7"/>
<feature type="compositionally biased region" description="Polar residues" evidence="1">
    <location>
        <begin position="1"/>
        <end position="13"/>
    </location>
</feature>
<dbReference type="Proteomes" id="UP000800082">
    <property type="component" value="Unassembled WGS sequence"/>
</dbReference>
<keyword evidence="3" id="KW-1185">Reference proteome</keyword>
<evidence type="ECO:0000313" key="3">
    <source>
        <dbReference type="Proteomes" id="UP000800082"/>
    </source>
</evidence>
<dbReference type="GeneID" id="54352223"/>
<name>A0A6A5R5B7_9PLEO</name>
<gene>
    <name evidence="2" type="ORF">M421DRAFT_427021</name>
</gene>
<proteinExistence type="predicted"/>
<evidence type="ECO:0000256" key="1">
    <source>
        <dbReference type="SAM" id="MobiDB-lite"/>
    </source>
</evidence>
<evidence type="ECO:0000313" key="2">
    <source>
        <dbReference type="EMBL" id="KAF1922348.1"/>
    </source>
</evidence>
<feature type="region of interest" description="Disordered" evidence="1">
    <location>
        <begin position="1"/>
        <end position="26"/>
    </location>
</feature>
<dbReference type="EMBL" id="ML979033">
    <property type="protein sequence ID" value="KAF1922348.1"/>
    <property type="molecule type" value="Genomic_DNA"/>
</dbReference>
<protein>
    <submittedName>
        <fullName evidence="2">Uncharacterized protein</fullName>
    </submittedName>
</protein>